<reference evidence="15" key="4">
    <citation type="journal article" date="2014" name="Nature">
        <title>Elephant shark genome provides unique insights into gnathostome evolution.</title>
        <authorList>
            <consortium name="International Elephant Shark Genome Sequencing Consortium"/>
            <person name="Venkatesh B."/>
            <person name="Lee A.P."/>
            <person name="Ravi V."/>
            <person name="Maurya A.K."/>
            <person name="Lian M.M."/>
            <person name="Swann J.B."/>
            <person name="Ohta Y."/>
            <person name="Flajnik M.F."/>
            <person name="Sutoh Y."/>
            <person name="Kasahara M."/>
            <person name="Hoon S."/>
            <person name="Gangu V."/>
            <person name="Roy S.W."/>
            <person name="Irimia M."/>
            <person name="Korzh V."/>
            <person name="Kondrychyn I."/>
            <person name="Lim Z.W."/>
            <person name="Tay B.H."/>
            <person name="Tohari S."/>
            <person name="Kong K.W."/>
            <person name="Ho S."/>
            <person name="Lorente-Galdos B."/>
            <person name="Quilez J."/>
            <person name="Marques-Bonet T."/>
            <person name="Raney B.J."/>
            <person name="Ingham P.W."/>
            <person name="Tay A."/>
            <person name="Hillier L.W."/>
            <person name="Minx P."/>
            <person name="Boehm T."/>
            <person name="Wilson R.K."/>
            <person name="Brenner S."/>
            <person name="Warren W.C."/>
        </authorList>
    </citation>
    <scope>NUCLEOTIDE SEQUENCE [LARGE SCALE GENOMIC DNA]</scope>
</reference>
<comment type="similarity">
    <text evidence="2">Belongs to the glycoprotein hormones subunit beta family.</text>
</comment>
<organism evidence="13">
    <name type="scientific">Callorhinchus milii</name>
    <name type="common">Ghost shark</name>
    <dbReference type="NCBI Taxonomy" id="7868"/>
    <lineage>
        <taxon>Eukaryota</taxon>
        <taxon>Metazoa</taxon>
        <taxon>Chordata</taxon>
        <taxon>Craniata</taxon>
        <taxon>Vertebrata</taxon>
        <taxon>Chondrichthyes</taxon>
        <taxon>Holocephali</taxon>
        <taxon>Chimaeriformes</taxon>
        <taxon>Callorhinchidae</taxon>
        <taxon>Callorhinchus</taxon>
    </lineage>
</organism>
<dbReference type="SUPFAM" id="SSF57501">
    <property type="entry name" value="Cystine-knot cytokines"/>
    <property type="match status" value="1"/>
</dbReference>
<evidence type="ECO:0000256" key="3">
    <source>
        <dbReference type="ARBA" id="ARBA00022525"/>
    </source>
</evidence>
<dbReference type="RefSeq" id="NP_001279052.1">
    <property type="nucleotide sequence ID" value="NM_001292123.1"/>
</dbReference>
<dbReference type="InterPro" id="IPR006208">
    <property type="entry name" value="Glyco_hormone_CN"/>
</dbReference>
<keyword evidence="3" id="KW-0964">Secreted</keyword>
<evidence type="ECO:0000256" key="11">
    <source>
        <dbReference type="SAM" id="SignalP"/>
    </source>
</evidence>
<protein>
    <recommendedName>
        <fullName evidence="8">Thyrotropin subunit beta</fullName>
    </recommendedName>
    <alternativeName>
        <fullName evidence="9">Thyroid-stimulating hormone subunit beta</fullName>
    </alternativeName>
    <alternativeName>
        <fullName evidence="10">Thyrotropin beta chain</fullName>
    </alternativeName>
</protein>
<dbReference type="AlphaFoldDB" id="F1BZW1"/>
<feature type="chain" id="PRO_5044730364" description="Thyrotropin subunit beta" evidence="11">
    <location>
        <begin position="24"/>
        <end position="142"/>
    </location>
</feature>
<dbReference type="CTD" id="353223"/>
<dbReference type="GO" id="GO:0007186">
    <property type="term" value="P:G protein-coupled receptor signaling pathway"/>
    <property type="evidence" value="ECO:0007669"/>
    <property type="project" value="TreeGrafter"/>
</dbReference>
<dbReference type="FunFam" id="2.10.90.10:FF:000007">
    <property type="entry name" value="Luteinizing hormone beta subunit"/>
    <property type="match status" value="1"/>
</dbReference>
<keyword evidence="11" id="KW-0732">Signal</keyword>
<dbReference type="GeneTree" id="ENSGT00940000158152"/>
<dbReference type="InterPro" id="IPR001545">
    <property type="entry name" value="Gonadotropin_bsu"/>
</dbReference>
<dbReference type="GeneID" id="103183879"/>
<reference evidence="15" key="1">
    <citation type="journal article" date="2006" name="Science">
        <title>Ancient noncoding elements conserved in the human genome.</title>
        <authorList>
            <person name="Venkatesh B."/>
            <person name="Kirkness E.F."/>
            <person name="Loh Y.H."/>
            <person name="Halpern A.L."/>
            <person name="Lee A.P."/>
            <person name="Johnson J."/>
            <person name="Dandona N."/>
            <person name="Viswanathan L.D."/>
            <person name="Tay A."/>
            <person name="Venter J.C."/>
            <person name="Strausberg R.L."/>
            <person name="Brenner S."/>
        </authorList>
    </citation>
    <scope>NUCLEOTIDE SEQUENCE [LARGE SCALE GENOMIC DNA]</scope>
</reference>
<evidence type="ECO:0000256" key="7">
    <source>
        <dbReference type="ARBA" id="ARBA00038688"/>
    </source>
</evidence>
<dbReference type="PANTHER" id="PTHR11515">
    <property type="entry name" value="GLYCOPROTEIN HORMONE BETA CHAIN"/>
    <property type="match status" value="1"/>
</dbReference>
<reference evidence="13" key="3">
    <citation type="journal article" date="2011" name="BMC Evol. Biol.">
        <title>Emergence and evolution of the glycoprotein hormone and neurotrophin gene families in vertebrates.</title>
        <authorList>
            <person name="Santos S.D."/>
            <person name="Mazan S."/>
            <person name="Venkatesh B."/>
            <person name="Cohen-Tannoudji J."/>
            <person name="Querat B."/>
        </authorList>
    </citation>
    <scope>NUCLEOTIDE SEQUENCE</scope>
</reference>
<reference evidence="15" key="2">
    <citation type="journal article" date="2007" name="PLoS Biol.">
        <title>Survey sequencing and comparative analysis of the elephant shark (Callorhinchus milii) genome.</title>
        <authorList>
            <person name="Venkatesh B."/>
            <person name="Kirkness E.F."/>
            <person name="Loh Y.H."/>
            <person name="Halpern A.L."/>
            <person name="Lee A.P."/>
            <person name="Johnson J."/>
            <person name="Dandona N."/>
            <person name="Viswanathan L.D."/>
            <person name="Tay A."/>
            <person name="Venter J.C."/>
            <person name="Strausberg R.L."/>
            <person name="Brenner S."/>
        </authorList>
    </citation>
    <scope>NUCLEOTIDE SEQUENCE [LARGE SCALE GENOMIC DNA]</scope>
</reference>
<dbReference type="GO" id="GO:0005179">
    <property type="term" value="F:hormone activity"/>
    <property type="evidence" value="ECO:0007669"/>
    <property type="project" value="UniProtKB-KW"/>
</dbReference>
<dbReference type="PANTHER" id="PTHR11515:SF5">
    <property type="entry name" value="THYROTROPIN SUBUNIT BETA"/>
    <property type="match status" value="1"/>
</dbReference>
<comment type="subunit">
    <text evidence="7">Heterodimer of a common alpha chain and a unique beta chain which confers biological specificity to thyrotropin, lutropin, follitropin and gonadotropin.</text>
</comment>
<keyword evidence="6" id="KW-0325">Glycoprotein</keyword>
<evidence type="ECO:0000256" key="9">
    <source>
        <dbReference type="ARBA" id="ARBA00042284"/>
    </source>
</evidence>
<evidence type="ECO:0000256" key="1">
    <source>
        <dbReference type="ARBA" id="ARBA00004613"/>
    </source>
</evidence>
<dbReference type="Pfam" id="PF00007">
    <property type="entry name" value="Cys_knot"/>
    <property type="match status" value="1"/>
</dbReference>
<evidence type="ECO:0000259" key="12">
    <source>
        <dbReference type="Pfam" id="PF00007"/>
    </source>
</evidence>
<evidence type="ECO:0000256" key="6">
    <source>
        <dbReference type="ARBA" id="ARBA00023180"/>
    </source>
</evidence>
<evidence type="ECO:0000256" key="4">
    <source>
        <dbReference type="ARBA" id="ARBA00022702"/>
    </source>
</evidence>
<comment type="subcellular location">
    <subcellularLocation>
        <location evidence="1">Secreted</location>
    </subcellularLocation>
</comment>
<accession>F1BZW1</accession>
<dbReference type="Ensembl" id="ENSCMIT00000022470.1">
    <property type="protein sequence ID" value="ENSCMIP00000022083.1"/>
    <property type="gene ID" value="ENSCMIG00000010012.1"/>
</dbReference>
<evidence type="ECO:0000256" key="2">
    <source>
        <dbReference type="ARBA" id="ARBA00006552"/>
    </source>
</evidence>
<keyword evidence="15" id="KW-1185">Reference proteome</keyword>
<dbReference type="SMART" id="SM00068">
    <property type="entry name" value="GHB"/>
    <property type="match status" value="1"/>
</dbReference>
<evidence type="ECO:0000313" key="15">
    <source>
        <dbReference type="Proteomes" id="UP000314986"/>
    </source>
</evidence>
<keyword evidence="4" id="KW-0372">Hormone</keyword>
<evidence type="ECO:0000256" key="10">
    <source>
        <dbReference type="ARBA" id="ARBA00042931"/>
    </source>
</evidence>
<evidence type="ECO:0000313" key="13">
    <source>
        <dbReference type="EMBL" id="ADX01335.1"/>
    </source>
</evidence>
<feature type="domain" description="Glycoprotein hormone subunit beta" evidence="12">
    <location>
        <begin position="26"/>
        <end position="125"/>
    </location>
</feature>
<dbReference type="STRING" id="7868.ENSCMIP00000022083"/>
<evidence type="ECO:0000313" key="14">
    <source>
        <dbReference type="Ensembl" id="ENSCMIP00000022083.1"/>
    </source>
</evidence>
<dbReference type="InterPro" id="IPR029034">
    <property type="entry name" value="Cystine-knot_cytokine"/>
</dbReference>
<dbReference type="CDD" id="cd00069">
    <property type="entry name" value="GHB_like"/>
    <property type="match status" value="1"/>
</dbReference>
<dbReference type="GO" id="GO:0005737">
    <property type="term" value="C:cytoplasm"/>
    <property type="evidence" value="ECO:0007669"/>
    <property type="project" value="TreeGrafter"/>
</dbReference>
<evidence type="ECO:0000256" key="5">
    <source>
        <dbReference type="ARBA" id="ARBA00023157"/>
    </source>
</evidence>
<name>F1BZW1_CALMI</name>
<keyword evidence="5" id="KW-1015">Disulfide bond</keyword>
<dbReference type="OMA" id="PTEYMMH"/>
<evidence type="ECO:0000256" key="8">
    <source>
        <dbReference type="ARBA" id="ARBA00039483"/>
    </source>
</evidence>
<dbReference type="Gene3D" id="2.10.90.10">
    <property type="entry name" value="Cystine-knot cytokines"/>
    <property type="match status" value="1"/>
</dbReference>
<gene>
    <name evidence="14" type="primary">tshba</name>
</gene>
<dbReference type="Proteomes" id="UP000314986">
    <property type="component" value="Unassembled WGS sequence"/>
</dbReference>
<dbReference type="EMBL" id="HQ174785">
    <property type="protein sequence ID" value="ADX01335.1"/>
    <property type="molecule type" value="mRNA"/>
</dbReference>
<reference evidence="14" key="5">
    <citation type="submission" date="2025-05" db="UniProtKB">
        <authorList>
            <consortium name="Ensembl"/>
        </authorList>
    </citation>
    <scope>IDENTIFICATION</scope>
</reference>
<sequence>MPMFCRMSSRLLLLILFLCGGRAHPYCSPSPYLQYLEQDQCEFCLVINTTICSGSCLTRDANVKRLLPKSALSQNICTFDELEYRTVRIPGCPTGVSSQHSYPTALSCKCKNCDTDYTDCTVQENLEANVCRKPQSETNSQD</sequence>
<feature type="signal peptide" evidence="11">
    <location>
        <begin position="1"/>
        <end position="23"/>
    </location>
</feature>
<proteinExistence type="evidence at transcript level"/>
<dbReference type="GO" id="GO:0005615">
    <property type="term" value="C:extracellular space"/>
    <property type="evidence" value="ECO:0007669"/>
    <property type="project" value="TreeGrafter"/>
</dbReference>